<dbReference type="SMART" id="SM00331">
    <property type="entry name" value="PP2C_SIG"/>
    <property type="match status" value="1"/>
</dbReference>
<dbReference type="EMBL" id="PVTE01000001">
    <property type="protein sequence ID" value="PRY46996.1"/>
    <property type="molecule type" value="Genomic_DNA"/>
</dbReference>
<gene>
    <name evidence="2" type="ORF">CLV58_10160</name>
</gene>
<organism evidence="2 3">
    <name type="scientific">Spirosoma oryzae</name>
    <dbReference type="NCBI Taxonomy" id="1469603"/>
    <lineage>
        <taxon>Bacteria</taxon>
        <taxon>Pseudomonadati</taxon>
        <taxon>Bacteroidota</taxon>
        <taxon>Cytophagia</taxon>
        <taxon>Cytophagales</taxon>
        <taxon>Cytophagaceae</taxon>
        <taxon>Spirosoma</taxon>
    </lineage>
</organism>
<dbReference type="SUPFAM" id="SSF81606">
    <property type="entry name" value="PP2C-like"/>
    <property type="match status" value="1"/>
</dbReference>
<dbReference type="OrthoDB" id="9801841at2"/>
<dbReference type="Pfam" id="PF13672">
    <property type="entry name" value="PP2C_2"/>
    <property type="match status" value="1"/>
</dbReference>
<dbReference type="CDD" id="cd00143">
    <property type="entry name" value="PP2Cc"/>
    <property type="match status" value="1"/>
</dbReference>
<dbReference type="SMART" id="SM00332">
    <property type="entry name" value="PP2Cc"/>
    <property type="match status" value="1"/>
</dbReference>
<evidence type="ECO:0000313" key="2">
    <source>
        <dbReference type="EMBL" id="PRY46996.1"/>
    </source>
</evidence>
<comment type="caution">
    <text evidence="2">The sequence shown here is derived from an EMBL/GenBank/DDBJ whole genome shotgun (WGS) entry which is preliminary data.</text>
</comment>
<proteinExistence type="predicted"/>
<sequence length="267" mass="28924">MTIQLNQPIGFSCIGQRTINQDALYPPVDGSTEASNLFLVCDGMGGADKGEIASQLLCESIADYARAMDFPPFDSVHLRTALGQTGQAYHAYLTANPLVGRMGSTLALLQFHNAGATVAHLGDSRVYQIRDGAILFRTQDHRQVLDMVADGIITAEQAQTHPWRNRLSRAVVAEAGRDSTLMPMPDAVTLTDVRAGDYFFLCTDGVSECIDDDMLTTTLGAGFSDQTKLQTLLAACTGKARDNYSGYLISVRHTLTTEPLRNALFAQ</sequence>
<dbReference type="Proteomes" id="UP000238375">
    <property type="component" value="Unassembled WGS sequence"/>
</dbReference>
<evidence type="ECO:0000313" key="3">
    <source>
        <dbReference type="Proteomes" id="UP000238375"/>
    </source>
</evidence>
<protein>
    <submittedName>
        <fullName evidence="2">Serine/threonine protein phosphatase PrpC</fullName>
    </submittedName>
</protein>
<reference evidence="2 3" key="1">
    <citation type="submission" date="2018-03" db="EMBL/GenBank/DDBJ databases">
        <title>Genomic Encyclopedia of Archaeal and Bacterial Type Strains, Phase II (KMG-II): from individual species to whole genera.</title>
        <authorList>
            <person name="Goeker M."/>
        </authorList>
    </citation>
    <scope>NUCLEOTIDE SEQUENCE [LARGE SCALE GENOMIC DNA]</scope>
    <source>
        <strain evidence="2 3">DSM 28354</strain>
    </source>
</reference>
<feature type="domain" description="PPM-type phosphatase" evidence="1">
    <location>
        <begin position="2"/>
        <end position="251"/>
    </location>
</feature>
<dbReference type="InterPro" id="IPR001932">
    <property type="entry name" value="PPM-type_phosphatase-like_dom"/>
</dbReference>
<dbReference type="AlphaFoldDB" id="A0A2T0TMW7"/>
<keyword evidence="3" id="KW-1185">Reference proteome</keyword>
<dbReference type="Gene3D" id="3.60.40.10">
    <property type="entry name" value="PPM-type phosphatase domain"/>
    <property type="match status" value="1"/>
</dbReference>
<accession>A0A2T0TMW7</accession>
<name>A0A2T0TMW7_9BACT</name>
<dbReference type="InterPro" id="IPR036457">
    <property type="entry name" value="PPM-type-like_dom_sf"/>
</dbReference>
<dbReference type="RefSeq" id="WP_106135765.1">
    <property type="nucleotide sequence ID" value="NZ_PVTE01000001.1"/>
</dbReference>
<dbReference type="PROSITE" id="PS51746">
    <property type="entry name" value="PPM_2"/>
    <property type="match status" value="1"/>
</dbReference>
<evidence type="ECO:0000259" key="1">
    <source>
        <dbReference type="PROSITE" id="PS51746"/>
    </source>
</evidence>